<reference evidence="7" key="1">
    <citation type="submission" date="2025-08" db="UniProtKB">
        <authorList>
            <consortium name="RefSeq"/>
        </authorList>
    </citation>
    <scope>IDENTIFICATION</scope>
    <source>
        <tissue evidence="7">Gonads</tissue>
    </source>
</reference>
<comment type="similarity">
    <text evidence="2">Belongs to the PBP/GOBP family.</text>
</comment>
<feature type="compositionally biased region" description="Polar residues" evidence="4">
    <location>
        <begin position="85"/>
        <end position="95"/>
    </location>
</feature>
<sequence>MKPINMRITSLILVLVLFYVSSVQCSECGLSESKKEEMKEILTQCMKLNDSAKRTKDMSTSESKETETSMESNEMPPLLRGETLSGKNVSSNLRTTKIRMRRAKSNNKLSDDSPMVNRQRQQSTSSTTEESRGQYSDQSDENETSSSSEDMCVVQCVYEKLDVTNSKGFPDSKRLTDAIIESVKQKDKKDVIKTLVEGCFIDLNKDDSEDACHYSTQLARCLFEKGRENCSDWPMENVTF</sequence>
<proteinExistence type="inferred from homology"/>
<dbReference type="RefSeq" id="XP_030755317.1">
    <property type="nucleotide sequence ID" value="XM_030899457.1"/>
</dbReference>
<keyword evidence="5" id="KW-0732">Signal</keyword>
<dbReference type="InterPro" id="IPR052295">
    <property type="entry name" value="Odorant-binding_protein"/>
</dbReference>
<dbReference type="KEGG" id="soy:115881791"/>
<gene>
    <name evidence="7" type="primary">LOC115881791</name>
</gene>
<dbReference type="PANTHER" id="PTHR21066">
    <property type="entry name" value="ODORANT-BINDING PROTEIN 59A-RELATED"/>
    <property type="match status" value="1"/>
</dbReference>
<organism evidence="6 7">
    <name type="scientific">Sitophilus oryzae</name>
    <name type="common">Rice weevil</name>
    <name type="synonym">Curculio oryzae</name>
    <dbReference type="NCBI Taxonomy" id="7048"/>
    <lineage>
        <taxon>Eukaryota</taxon>
        <taxon>Metazoa</taxon>
        <taxon>Ecdysozoa</taxon>
        <taxon>Arthropoda</taxon>
        <taxon>Hexapoda</taxon>
        <taxon>Insecta</taxon>
        <taxon>Pterygota</taxon>
        <taxon>Neoptera</taxon>
        <taxon>Endopterygota</taxon>
        <taxon>Coleoptera</taxon>
        <taxon>Polyphaga</taxon>
        <taxon>Cucujiformia</taxon>
        <taxon>Curculionidae</taxon>
        <taxon>Dryophthorinae</taxon>
        <taxon>Sitophilus</taxon>
    </lineage>
</organism>
<feature type="compositionally biased region" description="Low complexity" evidence="4">
    <location>
        <begin position="118"/>
        <end position="128"/>
    </location>
</feature>
<feature type="compositionally biased region" description="Basic and acidic residues" evidence="4">
    <location>
        <begin position="51"/>
        <end position="67"/>
    </location>
</feature>
<dbReference type="GeneID" id="115881791"/>
<dbReference type="GO" id="GO:0005549">
    <property type="term" value="F:odorant binding"/>
    <property type="evidence" value="ECO:0007669"/>
    <property type="project" value="InterPro"/>
</dbReference>
<dbReference type="GO" id="GO:0005576">
    <property type="term" value="C:extracellular region"/>
    <property type="evidence" value="ECO:0007669"/>
    <property type="project" value="UniProtKB-SubCell"/>
</dbReference>
<evidence type="ECO:0000256" key="1">
    <source>
        <dbReference type="ARBA" id="ARBA00004613"/>
    </source>
</evidence>
<dbReference type="InterPro" id="IPR036728">
    <property type="entry name" value="PBP_GOBP_sf"/>
</dbReference>
<dbReference type="SUPFAM" id="SSF47565">
    <property type="entry name" value="Insect pheromone/odorant-binding proteins"/>
    <property type="match status" value="1"/>
</dbReference>
<evidence type="ECO:0000313" key="7">
    <source>
        <dbReference type="RefSeq" id="XP_030755317.1"/>
    </source>
</evidence>
<evidence type="ECO:0000256" key="4">
    <source>
        <dbReference type="SAM" id="MobiDB-lite"/>
    </source>
</evidence>
<accession>A0A6J2XUT8</accession>
<dbReference type="OrthoDB" id="8194482at2759"/>
<evidence type="ECO:0000313" key="6">
    <source>
        <dbReference type="Proteomes" id="UP000504635"/>
    </source>
</evidence>
<dbReference type="InterPro" id="IPR006170">
    <property type="entry name" value="PBP/GOBP"/>
</dbReference>
<keyword evidence="6" id="KW-1185">Reference proteome</keyword>
<dbReference type="Pfam" id="PF01395">
    <property type="entry name" value="PBP_GOBP"/>
    <property type="match status" value="1"/>
</dbReference>
<keyword evidence="3" id="KW-0964">Secreted</keyword>
<feature type="signal peptide" evidence="5">
    <location>
        <begin position="1"/>
        <end position="25"/>
    </location>
</feature>
<comment type="subcellular location">
    <subcellularLocation>
        <location evidence="1">Secreted</location>
    </subcellularLocation>
</comment>
<dbReference type="AlphaFoldDB" id="A0A6J2XUT8"/>
<dbReference type="CDD" id="cd23992">
    <property type="entry name" value="PBP_GOBP"/>
    <property type="match status" value="1"/>
</dbReference>
<dbReference type="InParanoid" id="A0A6J2XUT8"/>
<feature type="chain" id="PRO_5026908766" evidence="5">
    <location>
        <begin position="26"/>
        <end position="240"/>
    </location>
</feature>
<evidence type="ECO:0000256" key="2">
    <source>
        <dbReference type="ARBA" id="ARBA00008098"/>
    </source>
</evidence>
<protein>
    <submittedName>
        <fullName evidence="7">General odorant-binding protein 71</fullName>
    </submittedName>
</protein>
<feature type="compositionally biased region" description="Basic residues" evidence="4">
    <location>
        <begin position="96"/>
        <end position="105"/>
    </location>
</feature>
<evidence type="ECO:0000256" key="5">
    <source>
        <dbReference type="SAM" id="SignalP"/>
    </source>
</evidence>
<name>A0A6J2XUT8_SITOR</name>
<dbReference type="Gene3D" id="1.10.238.20">
    <property type="entry name" value="Pheromone/general odorant binding protein domain"/>
    <property type="match status" value="1"/>
</dbReference>
<dbReference type="PANTHER" id="PTHR21066:SF9">
    <property type="entry name" value="ODORANT-BINDING PROTEIN 59A"/>
    <property type="match status" value="1"/>
</dbReference>
<dbReference type="Proteomes" id="UP000504635">
    <property type="component" value="Unplaced"/>
</dbReference>
<dbReference type="CTD" id="37605"/>
<evidence type="ECO:0000256" key="3">
    <source>
        <dbReference type="ARBA" id="ARBA00022525"/>
    </source>
</evidence>
<feature type="region of interest" description="Disordered" evidence="4">
    <location>
        <begin position="51"/>
        <end position="148"/>
    </location>
</feature>